<name>A0A8J3DD14_9BACT</name>
<dbReference type="PANTHER" id="PTHR30146">
    <property type="entry name" value="LACI-RELATED TRANSCRIPTIONAL REPRESSOR"/>
    <property type="match status" value="1"/>
</dbReference>
<accession>A0A8J3DD14</accession>
<gene>
    <name evidence="5" type="ORF">GCM10007390_45000</name>
</gene>
<comment type="caution">
    <text evidence="5">The sequence shown here is derived from an EMBL/GenBank/DDBJ whole genome shotgun (WGS) entry which is preliminary data.</text>
</comment>
<proteinExistence type="predicted"/>
<reference evidence="5 6" key="1">
    <citation type="journal article" date="2014" name="Int. J. Syst. Evol. Microbiol.">
        <title>Complete genome sequence of Corynebacterium casei LMG S-19264T (=DSM 44701T), isolated from a smear-ripened cheese.</title>
        <authorList>
            <consortium name="US DOE Joint Genome Institute (JGI-PGF)"/>
            <person name="Walter F."/>
            <person name="Albersmeier A."/>
            <person name="Kalinowski J."/>
            <person name="Ruckert C."/>
        </authorList>
    </citation>
    <scope>NUCLEOTIDE SEQUENCE [LARGE SCALE GENOMIC DNA]</scope>
    <source>
        <strain evidence="5 6">KCTC 12866</strain>
    </source>
</reference>
<keyword evidence="2" id="KW-0238">DNA-binding</keyword>
<evidence type="ECO:0000256" key="2">
    <source>
        <dbReference type="ARBA" id="ARBA00023125"/>
    </source>
</evidence>
<dbReference type="Gene3D" id="1.10.260.40">
    <property type="entry name" value="lambda repressor-like DNA-binding domains"/>
    <property type="match status" value="1"/>
</dbReference>
<keyword evidence="6" id="KW-1185">Reference proteome</keyword>
<evidence type="ECO:0000256" key="3">
    <source>
        <dbReference type="ARBA" id="ARBA00023163"/>
    </source>
</evidence>
<feature type="domain" description="HTH lacI-type" evidence="4">
    <location>
        <begin position="1"/>
        <end position="46"/>
    </location>
</feature>
<evidence type="ECO:0000259" key="4">
    <source>
        <dbReference type="PROSITE" id="PS50932"/>
    </source>
</evidence>
<dbReference type="CDD" id="cd06267">
    <property type="entry name" value="PBP1_LacI_sugar_binding-like"/>
    <property type="match status" value="1"/>
</dbReference>
<evidence type="ECO:0000313" key="6">
    <source>
        <dbReference type="Proteomes" id="UP000598271"/>
    </source>
</evidence>
<dbReference type="EMBL" id="BMXF01000006">
    <property type="protein sequence ID" value="GHB84800.1"/>
    <property type="molecule type" value="Genomic_DNA"/>
</dbReference>
<dbReference type="Pfam" id="PF13377">
    <property type="entry name" value="Peripla_BP_3"/>
    <property type="match status" value="1"/>
</dbReference>
<dbReference type="InterPro" id="IPR046335">
    <property type="entry name" value="LacI/GalR-like_sensor"/>
</dbReference>
<organism evidence="5 6">
    <name type="scientific">Persicitalea jodogahamensis</name>
    <dbReference type="NCBI Taxonomy" id="402147"/>
    <lineage>
        <taxon>Bacteria</taxon>
        <taxon>Pseudomonadati</taxon>
        <taxon>Bacteroidota</taxon>
        <taxon>Cytophagia</taxon>
        <taxon>Cytophagales</taxon>
        <taxon>Spirosomataceae</taxon>
        <taxon>Persicitalea</taxon>
    </lineage>
</organism>
<dbReference type="GO" id="GO:0003700">
    <property type="term" value="F:DNA-binding transcription factor activity"/>
    <property type="evidence" value="ECO:0007669"/>
    <property type="project" value="TreeGrafter"/>
</dbReference>
<dbReference type="PANTHER" id="PTHR30146:SF109">
    <property type="entry name" value="HTH-TYPE TRANSCRIPTIONAL REGULATOR GALS"/>
    <property type="match status" value="1"/>
</dbReference>
<dbReference type="SUPFAM" id="SSF53822">
    <property type="entry name" value="Periplasmic binding protein-like I"/>
    <property type="match status" value="1"/>
</dbReference>
<evidence type="ECO:0000313" key="5">
    <source>
        <dbReference type="EMBL" id="GHB84800.1"/>
    </source>
</evidence>
<dbReference type="InterPro" id="IPR028082">
    <property type="entry name" value="Peripla_BP_I"/>
</dbReference>
<keyword evidence="1" id="KW-0805">Transcription regulation</keyword>
<dbReference type="SMART" id="SM00354">
    <property type="entry name" value="HTH_LACI"/>
    <property type="match status" value="1"/>
</dbReference>
<dbReference type="SUPFAM" id="SSF47413">
    <property type="entry name" value="lambda repressor-like DNA-binding domains"/>
    <property type="match status" value="1"/>
</dbReference>
<dbReference type="PROSITE" id="PS50932">
    <property type="entry name" value="HTH_LACI_2"/>
    <property type="match status" value="1"/>
</dbReference>
<dbReference type="Pfam" id="PF00356">
    <property type="entry name" value="LacI"/>
    <property type="match status" value="1"/>
</dbReference>
<protein>
    <submittedName>
        <fullName evidence="5">LacI family transcriptional regulator</fullName>
    </submittedName>
</protein>
<dbReference type="InterPro" id="IPR010982">
    <property type="entry name" value="Lambda_DNA-bd_dom_sf"/>
</dbReference>
<dbReference type="Proteomes" id="UP000598271">
    <property type="component" value="Unassembled WGS sequence"/>
</dbReference>
<dbReference type="InterPro" id="IPR000843">
    <property type="entry name" value="HTH_LacI"/>
</dbReference>
<dbReference type="Gene3D" id="3.40.50.2300">
    <property type="match status" value="2"/>
</dbReference>
<sequence>MNVSISTVSRVLRDMPDVNAETRQAVLQMAEKLDYQPNQVALSLVTKRTHTLGVIVPNLDHFFSVAVRGIDDLALEAGYTAMICQSNESYAREMVNTQRLMKSRVDGLIVSISSDTFNVDHFKRLLQKNYPIVFFDRVGSDLAATKVLLDNVAGAAMAVTHLIEQGCRRIAYLAGPANLSISQQRLIGYTDTLRKYGIPIEEELIVYSEFDRDYAYSCTLDLLSRPNRPDAIFAVSDRLAVGALLALKEKNVQVPEEVALVGFNDEPLMRLLTPAVSSVAQSAFDMGRTAAQLLIEQMSSETTLPHRTVMLKPTLIKRDSSLRKKTETT</sequence>
<dbReference type="AlphaFoldDB" id="A0A8J3DD14"/>
<keyword evidence="3" id="KW-0804">Transcription</keyword>
<dbReference type="CDD" id="cd01392">
    <property type="entry name" value="HTH_LacI"/>
    <property type="match status" value="1"/>
</dbReference>
<dbReference type="GO" id="GO:0000976">
    <property type="term" value="F:transcription cis-regulatory region binding"/>
    <property type="evidence" value="ECO:0007669"/>
    <property type="project" value="TreeGrafter"/>
</dbReference>
<evidence type="ECO:0000256" key="1">
    <source>
        <dbReference type="ARBA" id="ARBA00023015"/>
    </source>
</evidence>